<evidence type="ECO:0000256" key="1">
    <source>
        <dbReference type="SAM" id="SignalP"/>
    </source>
</evidence>
<feature type="signal peptide" evidence="1">
    <location>
        <begin position="1"/>
        <end position="21"/>
    </location>
</feature>
<name>A0A1G8I8S5_9RHOB</name>
<evidence type="ECO:0000313" key="3">
    <source>
        <dbReference type="EMBL" id="SDI15389.1"/>
    </source>
</evidence>
<gene>
    <name evidence="3" type="ORF">SAMN04487993_1001301</name>
</gene>
<dbReference type="Proteomes" id="UP000199093">
    <property type="component" value="Unassembled WGS sequence"/>
</dbReference>
<feature type="domain" description="Extensin-like C-terminal" evidence="2">
    <location>
        <begin position="121"/>
        <end position="272"/>
    </location>
</feature>
<dbReference type="EMBL" id="FNEJ01000001">
    <property type="protein sequence ID" value="SDI15389.1"/>
    <property type="molecule type" value="Genomic_DNA"/>
</dbReference>
<accession>A0A1G8I8S5</accession>
<proteinExistence type="predicted"/>
<evidence type="ECO:0000259" key="2">
    <source>
        <dbReference type="Pfam" id="PF06904"/>
    </source>
</evidence>
<dbReference type="RefSeq" id="WP_089842661.1">
    <property type="nucleotide sequence ID" value="NZ_FNEJ01000001.1"/>
</dbReference>
<organism evidence="3 4">
    <name type="scientific">Salipiger marinus</name>
    <dbReference type="NCBI Taxonomy" id="555512"/>
    <lineage>
        <taxon>Bacteria</taxon>
        <taxon>Pseudomonadati</taxon>
        <taxon>Pseudomonadota</taxon>
        <taxon>Alphaproteobacteria</taxon>
        <taxon>Rhodobacterales</taxon>
        <taxon>Roseobacteraceae</taxon>
        <taxon>Salipiger</taxon>
    </lineage>
</organism>
<dbReference type="OrthoDB" id="9809788at2"/>
<sequence>MTARLAGLCCALLVWAAPALAAPERSLHPVARPDATPETIRRELKEAGIPGFNPQDVMPLVVRSFAARSPQAVGRSPRPAARPGAVVQRAMARQREQVRGSVCGDPDLQGEEVGFVPGKLPGCGMGEAVRLRSVSGVALSQQALIDCPTAKALKRWTEGAVMPAVGSIGGGVAGLHVAAHYVCRSRNNVPGAAVSEHGRGKAIDISAIRLRDGSDISVLRDWGRGSKGRALARMHKSACGTFGTVLGPGSDGYHEDHLHLDTARHGNGAYCR</sequence>
<evidence type="ECO:0000313" key="4">
    <source>
        <dbReference type="Proteomes" id="UP000199093"/>
    </source>
</evidence>
<keyword evidence="1" id="KW-0732">Signal</keyword>
<dbReference type="Pfam" id="PF06904">
    <property type="entry name" value="Extensin-like_C"/>
    <property type="match status" value="1"/>
</dbReference>
<dbReference type="AlphaFoldDB" id="A0A1G8I8S5"/>
<protein>
    <submittedName>
        <fullName evidence="3">Uncharacterized conserved protein</fullName>
    </submittedName>
</protein>
<reference evidence="3 4" key="1">
    <citation type="submission" date="2016-10" db="EMBL/GenBank/DDBJ databases">
        <authorList>
            <person name="de Groot N.N."/>
        </authorList>
    </citation>
    <scope>NUCLEOTIDE SEQUENCE [LARGE SCALE GENOMIC DNA]</scope>
    <source>
        <strain evidence="3 4">DSM 26424</strain>
    </source>
</reference>
<keyword evidence="4" id="KW-1185">Reference proteome</keyword>
<dbReference type="InterPro" id="IPR009683">
    <property type="entry name" value="Extensin-like_C"/>
</dbReference>
<dbReference type="STRING" id="555512.SAMN04487993_1001301"/>
<feature type="chain" id="PRO_5011478263" evidence="1">
    <location>
        <begin position="22"/>
        <end position="272"/>
    </location>
</feature>